<dbReference type="AlphaFoldDB" id="A0AAN6VXS3"/>
<dbReference type="Proteomes" id="UP001302321">
    <property type="component" value="Unassembled WGS sequence"/>
</dbReference>
<feature type="region of interest" description="Disordered" evidence="2">
    <location>
        <begin position="292"/>
        <end position="320"/>
    </location>
</feature>
<feature type="region of interest" description="Disordered" evidence="2">
    <location>
        <begin position="92"/>
        <end position="113"/>
    </location>
</feature>
<keyword evidence="1" id="KW-0175">Coiled coil</keyword>
<keyword evidence="4" id="KW-1185">Reference proteome</keyword>
<accession>A0AAN6VXS3</accession>
<reference evidence="3" key="1">
    <citation type="journal article" date="2023" name="Mol. Phylogenet. Evol.">
        <title>Genome-scale phylogeny and comparative genomics of the fungal order Sordariales.</title>
        <authorList>
            <person name="Hensen N."/>
            <person name="Bonometti L."/>
            <person name="Westerberg I."/>
            <person name="Brannstrom I.O."/>
            <person name="Guillou S."/>
            <person name="Cros-Aarteil S."/>
            <person name="Calhoun S."/>
            <person name="Haridas S."/>
            <person name="Kuo A."/>
            <person name="Mondo S."/>
            <person name="Pangilinan J."/>
            <person name="Riley R."/>
            <person name="LaButti K."/>
            <person name="Andreopoulos B."/>
            <person name="Lipzen A."/>
            <person name="Chen C."/>
            <person name="Yan M."/>
            <person name="Daum C."/>
            <person name="Ng V."/>
            <person name="Clum A."/>
            <person name="Steindorff A."/>
            <person name="Ohm R.A."/>
            <person name="Martin F."/>
            <person name="Silar P."/>
            <person name="Natvig D.O."/>
            <person name="Lalanne C."/>
            <person name="Gautier V."/>
            <person name="Ament-Velasquez S.L."/>
            <person name="Kruys A."/>
            <person name="Hutchinson M.I."/>
            <person name="Powell A.J."/>
            <person name="Barry K."/>
            <person name="Miller A.N."/>
            <person name="Grigoriev I.V."/>
            <person name="Debuchy R."/>
            <person name="Gladieux P."/>
            <person name="Hiltunen Thoren M."/>
            <person name="Johannesson H."/>
        </authorList>
    </citation>
    <scope>NUCLEOTIDE SEQUENCE</scope>
    <source>
        <strain evidence="3">CBS 892.96</strain>
    </source>
</reference>
<evidence type="ECO:0000313" key="3">
    <source>
        <dbReference type="EMBL" id="KAK4171163.1"/>
    </source>
</evidence>
<evidence type="ECO:0000256" key="1">
    <source>
        <dbReference type="SAM" id="Coils"/>
    </source>
</evidence>
<evidence type="ECO:0008006" key="5">
    <source>
        <dbReference type="Google" id="ProtNLM"/>
    </source>
</evidence>
<evidence type="ECO:0000256" key="2">
    <source>
        <dbReference type="SAM" id="MobiDB-lite"/>
    </source>
</evidence>
<feature type="compositionally biased region" description="Polar residues" evidence="2">
    <location>
        <begin position="44"/>
        <end position="62"/>
    </location>
</feature>
<feature type="compositionally biased region" description="Basic residues" evidence="2">
    <location>
        <begin position="24"/>
        <end position="33"/>
    </location>
</feature>
<feature type="coiled-coil region" evidence="1">
    <location>
        <begin position="368"/>
        <end position="395"/>
    </location>
</feature>
<name>A0AAN6VXS3_9PEZI</name>
<feature type="region of interest" description="Disordered" evidence="2">
    <location>
        <begin position="257"/>
        <end position="277"/>
    </location>
</feature>
<organism evidence="3 4">
    <name type="scientific">Triangularia setosa</name>
    <dbReference type="NCBI Taxonomy" id="2587417"/>
    <lineage>
        <taxon>Eukaryota</taxon>
        <taxon>Fungi</taxon>
        <taxon>Dikarya</taxon>
        <taxon>Ascomycota</taxon>
        <taxon>Pezizomycotina</taxon>
        <taxon>Sordariomycetes</taxon>
        <taxon>Sordariomycetidae</taxon>
        <taxon>Sordariales</taxon>
        <taxon>Podosporaceae</taxon>
        <taxon>Triangularia</taxon>
    </lineage>
</organism>
<reference evidence="3" key="2">
    <citation type="submission" date="2023-05" db="EMBL/GenBank/DDBJ databases">
        <authorList>
            <consortium name="Lawrence Berkeley National Laboratory"/>
            <person name="Steindorff A."/>
            <person name="Hensen N."/>
            <person name="Bonometti L."/>
            <person name="Westerberg I."/>
            <person name="Brannstrom I.O."/>
            <person name="Guillou S."/>
            <person name="Cros-Aarteil S."/>
            <person name="Calhoun S."/>
            <person name="Haridas S."/>
            <person name="Kuo A."/>
            <person name="Mondo S."/>
            <person name="Pangilinan J."/>
            <person name="Riley R."/>
            <person name="Labutti K."/>
            <person name="Andreopoulos B."/>
            <person name="Lipzen A."/>
            <person name="Chen C."/>
            <person name="Yanf M."/>
            <person name="Daum C."/>
            <person name="Ng V."/>
            <person name="Clum A."/>
            <person name="Ohm R."/>
            <person name="Martin F."/>
            <person name="Silar P."/>
            <person name="Natvig D."/>
            <person name="Lalanne C."/>
            <person name="Gautier V."/>
            <person name="Ament-Velasquez S.L."/>
            <person name="Kruys A."/>
            <person name="Hutchinson M.I."/>
            <person name="Powell A.J."/>
            <person name="Barry K."/>
            <person name="Miller A.N."/>
            <person name="Grigoriev I.V."/>
            <person name="Debuchy R."/>
            <person name="Gladieux P."/>
            <person name="Thoren M.H."/>
            <person name="Johannesson H."/>
        </authorList>
    </citation>
    <scope>NUCLEOTIDE SEQUENCE</scope>
    <source>
        <strain evidence="3">CBS 892.96</strain>
    </source>
</reference>
<sequence length="424" mass="46920">MSLLALFRNRDAKAPTDSPSTNVSKKRLRKKSFARLSERHNEAPQETCNSMGNHVSFENTPRPQRLRASASIPELPCLPIYETLTLSMESSKAPDHGISAATPARPKEKPRPLSKCAPRNTFHIHSVPQEKSTAIKFVPTVHAAPNPQPTSKSPIHDRASILAESYRSILPDFDAMEQTTDPEHNPTVTKRLSELDPKRPHISLYRSDTNQSVYQQPTVAKQVIVEIPSSPQRQSFIAQIDSVLAPLSAASSITVVENSERSSEEETAPSVIPSQAPRRAYQAISQSRIFLPQPSSHASSSNPASPRRPGPPSPHFEILKGENHNKSSLALQICTHMLTEELKKALFTEHDEVGENSQAAKLQVLLLIEAYEGVMENCREQLAESEQEGSSIEVKHAKEAIEILGHWLDSLYEIYGEAFGCDDD</sequence>
<proteinExistence type="predicted"/>
<evidence type="ECO:0000313" key="4">
    <source>
        <dbReference type="Proteomes" id="UP001302321"/>
    </source>
</evidence>
<dbReference type="EMBL" id="MU866625">
    <property type="protein sequence ID" value="KAK4171163.1"/>
    <property type="molecule type" value="Genomic_DNA"/>
</dbReference>
<protein>
    <recommendedName>
        <fullName evidence="5">Mating-type switching protein swi10</fullName>
    </recommendedName>
</protein>
<comment type="caution">
    <text evidence="3">The sequence shown here is derived from an EMBL/GenBank/DDBJ whole genome shotgun (WGS) entry which is preliminary data.</text>
</comment>
<gene>
    <name evidence="3" type="ORF">QBC36DRAFT_391281</name>
</gene>
<feature type="region of interest" description="Disordered" evidence="2">
    <location>
        <begin position="1"/>
        <end position="68"/>
    </location>
</feature>
<feature type="compositionally biased region" description="Low complexity" evidence="2">
    <location>
        <begin position="294"/>
        <end position="305"/>
    </location>
</feature>